<feature type="transmembrane region" description="Helical" evidence="1">
    <location>
        <begin position="143"/>
        <end position="164"/>
    </location>
</feature>
<proteinExistence type="predicted"/>
<dbReference type="RefSeq" id="WP_013614230.1">
    <property type="nucleotide sequence ID" value="NC_015161.1"/>
</dbReference>
<protein>
    <submittedName>
        <fullName evidence="2">Uncharacterized protein</fullName>
    </submittedName>
</protein>
<accession>F0RK62</accession>
<evidence type="ECO:0000313" key="3">
    <source>
        <dbReference type="Proteomes" id="UP000007718"/>
    </source>
</evidence>
<dbReference type="KEGG" id="dpt:Deipr_0451"/>
<feature type="transmembrane region" description="Helical" evidence="1">
    <location>
        <begin position="109"/>
        <end position="131"/>
    </location>
</feature>
<sequence length="295" mass="31394">MTQLQQSAGRLSGWLGVWRILYLLFGGIALLSLLAALLYGLTGEISEGTSARELTWLLSLPALLVALSLWAYWSLLSWGKEWVDRSAQLALHGGDAGRLQELDRTLGKWITAIVWANIAFYLLGALGVWAAGQFVSGGFPAEALVAFALILAVLLGTLLVGIYFPYTALRRFLAAATGRLSGQGQLLKADADRLNTWCTVLIVLQVLYLLLTLLGGVTDADSGGLLGNLFALLLLTGISLLYILPLLAAGHYARTLAATLDQQINSGPGAATLPNYSQMGRLADEGMAGGPLDPR</sequence>
<feature type="transmembrane region" description="Helical" evidence="1">
    <location>
        <begin position="194"/>
        <end position="217"/>
    </location>
</feature>
<reference evidence="3" key="1">
    <citation type="submission" date="2011-02" db="EMBL/GenBank/DDBJ databases">
        <title>The complete sequence of chromosome of Deinococcus proteolyticus DSM 20540.</title>
        <authorList>
            <consortium name="US DOE Joint Genome Institute (JGI-PGF)"/>
            <person name="Lucas S."/>
            <person name="Copeland A."/>
            <person name="Lapidus A."/>
            <person name="Bruce D."/>
            <person name="Goodwin L."/>
            <person name="Pitluck S."/>
            <person name="Kyrpides N."/>
            <person name="Mavromatis K."/>
            <person name="Pagani I."/>
            <person name="Ivanova N."/>
            <person name="Ovchinnikova G."/>
            <person name="Zeytun A."/>
            <person name="Detter J.C."/>
            <person name="Han C."/>
            <person name="Land M."/>
            <person name="Hauser L."/>
            <person name="Markowitz V."/>
            <person name="Cheng J.-F."/>
            <person name="Hugenholtz P."/>
            <person name="Woyke T."/>
            <person name="Wu D."/>
            <person name="Pukall R."/>
            <person name="Steenblock K."/>
            <person name="Brambilla E."/>
            <person name="Klenk H.-P."/>
            <person name="Eisen J.A."/>
        </authorList>
    </citation>
    <scope>NUCLEOTIDE SEQUENCE [LARGE SCALE GENOMIC DNA]</scope>
    <source>
        <strain evidence="3">ATCC 35074 / DSM 20540 / JCM 6276 / NBRC 101906 / NCIMB 13154 / VKM Ac-1939 / CCM 2703 / MRP</strain>
    </source>
</reference>
<dbReference type="AlphaFoldDB" id="F0RK62"/>
<name>F0RK62_DEIPM</name>
<evidence type="ECO:0000256" key="1">
    <source>
        <dbReference type="SAM" id="Phobius"/>
    </source>
</evidence>
<feature type="transmembrane region" description="Helical" evidence="1">
    <location>
        <begin position="20"/>
        <end position="42"/>
    </location>
</feature>
<keyword evidence="3" id="KW-1185">Reference proteome</keyword>
<keyword evidence="1" id="KW-1133">Transmembrane helix</keyword>
<keyword evidence="1" id="KW-0812">Transmembrane</keyword>
<feature type="transmembrane region" description="Helical" evidence="1">
    <location>
        <begin position="54"/>
        <end position="73"/>
    </location>
</feature>
<evidence type="ECO:0000313" key="2">
    <source>
        <dbReference type="EMBL" id="ADY25621.1"/>
    </source>
</evidence>
<dbReference type="EMBL" id="CP002536">
    <property type="protein sequence ID" value="ADY25621.1"/>
    <property type="molecule type" value="Genomic_DNA"/>
</dbReference>
<dbReference type="Proteomes" id="UP000007718">
    <property type="component" value="Chromosome"/>
</dbReference>
<keyword evidence="1" id="KW-0472">Membrane</keyword>
<dbReference type="HOGENOM" id="CLU_942408_0_0_0"/>
<feature type="transmembrane region" description="Helical" evidence="1">
    <location>
        <begin position="229"/>
        <end position="253"/>
    </location>
</feature>
<gene>
    <name evidence="2" type="ordered locus">Deipr_0451</name>
</gene>
<reference evidence="2 3" key="2">
    <citation type="journal article" date="2012" name="Stand. Genomic Sci.">
        <title>Complete genome sequence of the orange-red pigmented, radioresistant Deinococcus proteolyticus type strain (MRP(T)).</title>
        <authorList>
            <person name="Copeland A."/>
            <person name="Zeytun A."/>
            <person name="Yassawong M."/>
            <person name="Nolan M."/>
            <person name="Lucas S."/>
            <person name="Hammon N."/>
            <person name="Deshpande S."/>
            <person name="Cheng J.F."/>
            <person name="Han C."/>
            <person name="Tapia R."/>
            <person name="Goodwin L.A."/>
            <person name="Pitluck S."/>
            <person name="Mavromatis K."/>
            <person name="Liolios K."/>
            <person name="Pagani I."/>
            <person name="Ivanova N."/>
            <person name="Mikhailova N."/>
            <person name="Pati A."/>
            <person name="Chen A."/>
            <person name="Palaniappan K."/>
            <person name="Land M."/>
            <person name="Hauser L."/>
            <person name="Jeffries C.D."/>
            <person name="Brambilla E.M."/>
            <person name="Rohde M."/>
            <person name="Sikorski J."/>
            <person name="Pukall R."/>
            <person name="Goker M."/>
            <person name="Detter J.C."/>
            <person name="Woyke T."/>
            <person name="Bristow J."/>
            <person name="Eisen J.A."/>
            <person name="Markowitz V."/>
            <person name="Hugenholtz P."/>
            <person name="Kyrpides N.C."/>
            <person name="Klenk H.P."/>
            <person name="Lapidus A."/>
        </authorList>
    </citation>
    <scope>NUCLEOTIDE SEQUENCE [LARGE SCALE GENOMIC DNA]</scope>
    <source>
        <strain evidence="3">ATCC 35074 / DSM 20540 / JCM 6276 / NBRC 101906 / NCIMB 13154 / VKM Ac-1939 / CCM 2703 / MRP</strain>
    </source>
</reference>
<organism evidence="2 3">
    <name type="scientific">Deinococcus proteolyticus (strain ATCC 35074 / DSM 20540 / JCM 6276 / NBRC 101906 / NCIMB 13154 / VKM Ac-1939 / CCM 2703 / MRP)</name>
    <dbReference type="NCBI Taxonomy" id="693977"/>
    <lineage>
        <taxon>Bacteria</taxon>
        <taxon>Thermotogati</taxon>
        <taxon>Deinococcota</taxon>
        <taxon>Deinococci</taxon>
        <taxon>Deinococcales</taxon>
        <taxon>Deinococcaceae</taxon>
        <taxon>Deinococcus</taxon>
    </lineage>
</organism>